<evidence type="ECO:0000256" key="4">
    <source>
        <dbReference type="ARBA" id="ARBA00022989"/>
    </source>
</evidence>
<dbReference type="GO" id="GO:0004930">
    <property type="term" value="F:G protein-coupled receptor activity"/>
    <property type="evidence" value="ECO:0007669"/>
    <property type="project" value="InterPro"/>
</dbReference>
<dbReference type="OrthoDB" id="10011262at2759"/>
<reference evidence="7" key="1">
    <citation type="submission" date="2021-02" db="EMBL/GenBank/DDBJ databases">
        <authorList>
            <person name="Bekaert M."/>
        </authorList>
    </citation>
    <scope>NUCLEOTIDE SEQUENCE</scope>
    <source>
        <strain evidence="7">IoA-00</strain>
    </source>
</reference>
<evidence type="ECO:0000256" key="1">
    <source>
        <dbReference type="ARBA" id="ARBA00004370"/>
    </source>
</evidence>
<evidence type="ECO:0000256" key="3">
    <source>
        <dbReference type="ARBA" id="ARBA00022692"/>
    </source>
</evidence>
<evidence type="ECO:0000313" key="8">
    <source>
        <dbReference type="Proteomes" id="UP000675881"/>
    </source>
</evidence>
<organism evidence="7 8">
    <name type="scientific">Lepeophtheirus salmonis</name>
    <name type="common">Salmon louse</name>
    <name type="synonym">Caligus salmonis</name>
    <dbReference type="NCBI Taxonomy" id="72036"/>
    <lineage>
        <taxon>Eukaryota</taxon>
        <taxon>Metazoa</taxon>
        <taxon>Ecdysozoa</taxon>
        <taxon>Arthropoda</taxon>
        <taxon>Crustacea</taxon>
        <taxon>Multicrustacea</taxon>
        <taxon>Hexanauplia</taxon>
        <taxon>Copepoda</taxon>
        <taxon>Siphonostomatoida</taxon>
        <taxon>Caligidae</taxon>
        <taxon>Lepeophtheirus</taxon>
    </lineage>
</organism>
<accession>A0A7R8GZY0</accession>
<feature type="domain" description="G-protein coupled receptors family 1 profile" evidence="6">
    <location>
        <begin position="45"/>
        <end position="309"/>
    </location>
</feature>
<evidence type="ECO:0000313" key="7">
    <source>
        <dbReference type="EMBL" id="CAF2773311.1"/>
    </source>
</evidence>
<dbReference type="PANTHER" id="PTHR46641:SF2">
    <property type="entry name" value="FMRFAMIDE RECEPTOR"/>
    <property type="match status" value="1"/>
</dbReference>
<dbReference type="InterPro" id="IPR017452">
    <property type="entry name" value="GPCR_Rhodpsn_7TM"/>
</dbReference>
<dbReference type="EMBL" id="HG994580">
    <property type="protein sequence ID" value="CAF2773311.1"/>
    <property type="molecule type" value="Genomic_DNA"/>
</dbReference>
<dbReference type="InterPro" id="IPR000276">
    <property type="entry name" value="GPCR_Rhodpsn"/>
</dbReference>
<keyword evidence="7" id="KW-0675">Receptor</keyword>
<protein>
    <submittedName>
        <fullName evidence="7">FMRFamide receptor</fullName>
    </submittedName>
</protein>
<evidence type="ECO:0000256" key="2">
    <source>
        <dbReference type="ARBA" id="ARBA00010663"/>
    </source>
</evidence>
<dbReference type="PANTHER" id="PTHR46641">
    <property type="entry name" value="FMRFAMIDE RECEPTOR-RELATED"/>
    <property type="match status" value="1"/>
</dbReference>
<evidence type="ECO:0000256" key="5">
    <source>
        <dbReference type="ARBA" id="ARBA00023136"/>
    </source>
</evidence>
<keyword evidence="3" id="KW-0812">Transmembrane</keyword>
<proteinExistence type="inferred from homology"/>
<dbReference type="PRINTS" id="PR00237">
    <property type="entry name" value="GPCRRHODOPSN"/>
</dbReference>
<dbReference type="InterPro" id="IPR052954">
    <property type="entry name" value="GPCR-Ligand_Int"/>
</dbReference>
<dbReference type="Pfam" id="PF00001">
    <property type="entry name" value="7tm_1"/>
    <property type="match status" value="1"/>
</dbReference>
<dbReference type="PROSITE" id="PS50262">
    <property type="entry name" value="G_PROTEIN_RECEP_F1_2"/>
    <property type="match status" value="1"/>
</dbReference>
<comment type="similarity">
    <text evidence="2">Belongs to the G-protein coupled receptor 1 family.</text>
</comment>
<dbReference type="Proteomes" id="UP000675881">
    <property type="component" value="Chromosome 1"/>
</dbReference>
<name>A0A7R8GZY0_LEPSM</name>
<dbReference type="GO" id="GO:0016020">
    <property type="term" value="C:membrane"/>
    <property type="evidence" value="ECO:0007669"/>
    <property type="project" value="UniProtKB-SubCell"/>
</dbReference>
<dbReference type="SUPFAM" id="SSF81321">
    <property type="entry name" value="Family A G protein-coupled receptor-like"/>
    <property type="match status" value="1"/>
</dbReference>
<keyword evidence="8" id="KW-1185">Reference proteome</keyword>
<evidence type="ECO:0000259" key="6">
    <source>
        <dbReference type="PROSITE" id="PS50262"/>
    </source>
</evidence>
<dbReference type="Gene3D" id="1.20.1070.10">
    <property type="entry name" value="Rhodopsin 7-helix transmembrane proteins"/>
    <property type="match status" value="1"/>
</dbReference>
<sequence length="453" mass="51486">MQQALLNDTNSLANEEKEFVRPEVSFEFLIAGFFLNIIGILGLVGNLLSIAILSRPQMKGSTNTILIGLASFDIILILTSILMFGIPAWNGYTKTIFAFYCAEIFPYITPFIYPVGLIAQTGSVYLTLTVTMERYIAVCLPLKARSLCTYGRAKVCVVTTVLFAAIYNIPRFFEITRTTVYDPKTQANISQVNATDLRRNSTYISVYITWMYLVVMYIIPFSCLAMFNLLIYRAIRAANTMRAKLSRHQKREISSATMLMCVVWAFFICNILPLVVNILELLKIEKKTALTNLSNLLVTLNSSVNFIIYCIFGDKFKRIFLKLFCWKRCNNGLYMDDTLGRYPSRVIRHNTRLHDDHLNGEARKHFRFNNNKDLRIPTEFDRKGLNSPNTTTSRSTYALSTCESKAQRNGRLYGNDISEIEALNSPDLVLELEHVNKVAKSGLTPPRMESSSV</sequence>
<keyword evidence="5" id="KW-0472">Membrane</keyword>
<keyword evidence="4" id="KW-1133">Transmembrane helix</keyword>
<comment type="subcellular location">
    <subcellularLocation>
        <location evidence="1">Membrane</location>
    </subcellularLocation>
</comment>
<dbReference type="CDD" id="cd14978">
    <property type="entry name" value="7tmA_FMRFamide_R-like"/>
    <property type="match status" value="1"/>
</dbReference>
<dbReference type="AlphaFoldDB" id="A0A7R8GZY0"/>
<gene>
    <name evidence="7" type="ORF">LSAA_1031</name>
</gene>